<name>A0A8K0KLD6_LADFU</name>
<comment type="caution">
    <text evidence="1">The sequence shown here is derived from an EMBL/GenBank/DDBJ whole genome shotgun (WGS) entry which is preliminary data.</text>
</comment>
<organism evidence="1 2">
    <name type="scientific">Ladona fulva</name>
    <name type="common">Scarce chaser dragonfly</name>
    <name type="synonym">Libellula fulva</name>
    <dbReference type="NCBI Taxonomy" id="123851"/>
    <lineage>
        <taxon>Eukaryota</taxon>
        <taxon>Metazoa</taxon>
        <taxon>Ecdysozoa</taxon>
        <taxon>Arthropoda</taxon>
        <taxon>Hexapoda</taxon>
        <taxon>Insecta</taxon>
        <taxon>Pterygota</taxon>
        <taxon>Palaeoptera</taxon>
        <taxon>Odonata</taxon>
        <taxon>Epiprocta</taxon>
        <taxon>Anisoptera</taxon>
        <taxon>Libelluloidea</taxon>
        <taxon>Libellulidae</taxon>
        <taxon>Ladona</taxon>
    </lineage>
</organism>
<dbReference type="EMBL" id="KZ309132">
    <property type="protein sequence ID" value="KAG8237197.1"/>
    <property type="molecule type" value="Genomic_DNA"/>
</dbReference>
<protein>
    <submittedName>
        <fullName evidence="1">Uncharacterized protein</fullName>
    </submittedName>
</protein>
<evidence type="ECO:0000313" key="1">
    <source>
        <dbReference type="EMBL" id="KAG8237197.1"/>
    </source>
</evidence>
<accession>A0A8K0KLD6</accession>
<dbReference type="Proteomes" id="UP000792457">
    <property type="component" value="Unassembled WGS sequence"/>
</dbReference>
<keyword evidence="2" id="KW-1185">Reference proteome</keyword>
<dbReference type="OrthoDB" id="8865791at2759"/>
<proteinExistence type="predicted"/>
<sequence>MTNDGNFEPSQFTSHLKTLLNQFEKRFQDFSCLEPLVSFFVKPFTIHHEATETATAIARIISSEVENLELEIVDLKKDIILQAHATDVDFWKLIKKNVSKNESQLNLKL</sequence>
<gene>
    <name evidence="1" type="ORF">J437_LFUL016083</name>
</gene>
<evidence type="ECO:0000313" key="2">
    <source>
        <dbReference type="Proteomes" id="UP000792457"/>
    </source>
</evidence>
<dbReference type="AlphaFoldDB" id="A0A8K0KLD6"/>
<reference evidence="1" key="2">
    <citation type="submission" date="2017-10" db="EMBL/GenBank/DDBJ databases">
        <title>Ladona fulva Genome sequencing and assembly.</title>
        <authorList>
            <person name="Murali S."/>
            <person name="Richards S."/>
            <person name="Bandaranaike D."/>
            <person name="Bellair M."/>
            <person name="Blankenburg K."/>
            <person name="Chao H."/>
            <person name="Dinh H."/>
            <person name="Doddapaneni H."/>
            <person name="Dugan-Rocha S."/>
            <person name="Elkadiri S."/>
            <person name="Gnanaolivu R."/>
            <person name="Hernandez B."/>
            <person name="Skinner E."/>
            <person name="Javaid M."/>
            <person name="Lee S."/>
            <person name="Li M."/>
            <person name="Ming W."/>
            <person name="Munidasa M."/>
            <person name="Muniz J."/>
            <person name="Nguyen L."/>
            <person name="Hughes D."/>
            <person name="Osuji N."/>
            <person name="Pu L.-L."/>
            <person name="Puazo M."/>
            <person name="Qu C."/>
            <person name="Quiroz J."/>
            <person name="Raj R."/>
            <person name="Weissenberger G."/>
            <person name="Xin Y."/>
            <person name="Zou X."/>
            <person name="Han Y."/>
            <person name="Worley K."/>
            <person name="Muzny D."/>
            <person name="Gibbs R."/>
        </authorList>
    </citation>
    <scope>NUCLEOTIDE SEQUENCE</scope>
    <source>
        <strain evidence="1">Sampled in the wild</strain>
    </source>
</reference>
<reference evidence="1" key="1">
    <citation type="submission" date="2013-04" db="EMBL/GenBank/DDBJ databases">
        <authorList>
            <person name="Qu J."/>
            <person name="Murali S.C."/>
            <person name="Bandaranaike D."/>
            <person name="Bellair M."/>
            <person name="Blankenburg K."/>
            <person name="Chao H."/>
            <person name="Dinh H."/>
            <person name="Doddapaneni H."/>
            <person name="Downs B."/>
            <person name="Dugan-Rocha S."/>
            <person name="Elkadiri S."/>
            <person name="Gnanaolivu R.D."/>
            <person name="Hernandez B."/>
            <person name="Javaid M."/>
            <person name="Jayaseelan J.C."/>
            <person name="Lee S."/>
            <person name="Li M."/>
            <person name="Ming W."/>
            <person name="Munidasa M."/>
            <person name="Muniz J."/>
            <person name="Nguyen L."/>
            <person name="Ongeri F."/>
            <person name="Osuji N."/>
            <person name="Pu L.-L."/>
            <person name="Puazo M."/>
            <person name="Qu C."/>
            <person name="Quiroz J."/>
            <person name="Raj R."/>
            <person name="Weissenberger G."/>
            <person name="Xin Y."/>
            <person name="Zou X."/>
            <person name="Han Y."/>
            <person name="Richards S."/>
            <person name="Worley K."/>
            <person name="Muzny D."/>
            <person name="Gibbs R."/>
        </authorList>
    </citation>
    <scope>NUCLEOTIDE SEQUENCE</scope>
    <source>
        <strain evidence="1">Sampled in the wild</strain>
    </source>
</reference>